<evidence type="ECO:0000313" key="1">
    <source>
        <dbReference type="EMBL" id="ADN13418.1"/>
    </source>
</evidence>
<accession>E0UIV9</accession>
<dbReference type="InterPro" id="IPR010220">
    <property type="entry name" value="CO2_hydration"/>
</dbReference>
<keyword evidence="2" id="KW-1185">Reference proteome</keyword>
<dbReference type="HOGENOM" id="CLU_707219_0_0_3"/>
<dbReference type="KEGG" id="cyj:Cyan7822_1420"/>
<sequence length="437" mass="51120">MVETPIKLTNTTTPIIPPSNHEFADIIHRLEAGGSMLPDTPENLMQIIGIYKAYAVPMDFYWRDLLYIAERVFLEPLPFFKYFLPQEYLDLHNHYAGDDADLRIWRGVATAHPELLEFMEKGKTFKAPKLFHHLWHDRINMEFAEACMRAMLWHGRDMGWGKFDAYLDSDEYKANADRAIKAYFKNNPLMLGLYKLFPDMFLEQVRQLSYYSNLGLFWEVMAPVFFEMSDIYDEGGFKGVPDAMNFIVNGIFAIAGRPIYHHVYIGDECYEIIPKSKGFTWLYEAALPYVEAVFYRTAPFRGTKSYNAQAKQVPEDQKDFHYGILYADVFPVGTAGIPPTLLMDDMYHFLPDYLKEYYAKHCRGEDDVLIQLGITFQRSMYNVTSAVIQALRQALLYPLDDTNPKHLMKNRQFFEAQMDRFKRPEARLRDVQNPDYR</sequence>
<dbReference type="eggNOG" id="COG2441">
    <property type="taxonomic scope" value="Bacteria"/>
</dbReference>
<dbReference type="Pfam" id="PF10216">
    <property type="entry name" value="ChpXY"/>
    <property type="match status" value="1"/>
</dbReference>
<name>E0UIV9_GLOV7</name>
<dbReference type="NCBIfam" id="TIGR01964">
    <property type="entry name" value="chpXY"/>
    <property type="match status" value="1"/>
</dbReference>
<dbReference type="AlphaFoldDB" id="E0UIV9"/>
<gene>
    <name evidence="1" type="ordered locus">Cyan7822_1420</name>
</gene>
<reference evidence="2" key="1">
    <citation type="journal article" date="2011" name="MBio">
        <title>Novel metabolic attributes of the genus Cyanothece, comprising a group of unicellular nitrogen-fixing Cyanobacteria.</title>
        <authorList>
            <person name="Bandyopadhyay A."/>
            <person name="Elvitigala T."/>
            <person name="Welsh E."/>
            <person name="Stockel J."/>
            <person name="Liberton M."/>
            <person name="Min H."/>
            <person name="Sherman L.A."/>
            <person name="Pakrasi H.B."/>
        </authorList>
    </citation>
    <scope>NUCLEOTIDE SEQUENCE [LARGE SCALE GENOMIC DNA]</scope>
    <source>
        <strain evidence="2">PCC 7822</strain>
    </source>
</reference>
<evidence type="ECO:0000313" key="2">
    <source>
        <dbReference type="Proteomes" id="UP000008206"/>
    </source>
</evidence>
<dbReference type="STRING" id="497965.Cyan7822_1420"/>
<dbReference type="EMBL" id="CP002198">
    <property type="protein sequence ID" value="ADN13418.1"/>
    <property type="molecule type" value="Genomic_DNA"/>
</dbReference>
<dbReference type="RefSeq" id="WP_013321525.1">
    <property type="nucleotide sequence ID" value="NC_014501.1"/>
</dbReference>
<proteinExistence type="predicted"/>
<dbReference type="Proteomes" id="UP000008206">
    <property type="component" value="Chromosome"/>
</dbReference>
<dbReference type="OrthoDB" id="502395at2"/>
<protein>
    <submittedName>
        <fullName evidence="1">CO2 hydration protein</fullName>
    </submittedName>
</protein>
<organism evidence="1 2">
    <name type="scientific">Gloeothece verrucosa (strain PCC 7822)</name>
    <name type="common">Cyanothece sp. (strain PCC 7822)</name>
    <dbReference type="NCBI Taxonomy" id="497965"/>
    <lineage>
        <taxon>Bacteria</taxon>
        <taxon>Bacillati</taxon>
        <taxon>Cyanobacteriota</taxon>
        <taxon>Cyanophyceae</taxon>
        <taxon>Oscillatoriophycideae</taxon>
        <taxon>Chroococcales</taxon>
        <taxon>Aphanothecaceae</taxon>
        <taxon>Gloeothece</taxon>
        <taxon>Gloeothece verrucosa</taxon>
    </lineage>
</organism>